<dbReference type="InterPro" id="IPR008995">
    <property type="entry name" value="Mo/tungstate-bd_C_term_dom"/>
</dbReference>
<dbReference type="SUPFAM" id="SSF50331">
    <property type="entry name" value="MOP-like"/>
    <property type="match status" value="1"/>
</dbReference>
<dbReference type="Gene3D" id="2.40.50.100">
    <property type="match status" value="1"/>
</dbReference>
<dbReference type="OrthoDB" id="9802264at2"/>
<dbReference type="Proteomes" id="UP000254764">
    <property type="component" value="Unassembled WGS sequence"/>
</dbReference>
<dbReference type="GO" id="GO:0015098">
    <property type="term" value="F:molybdate ion transmembrane transporter activity"/>
    <property type="evidence" value="ECO:0007669"/>
    <property type="project" value="InterPro"/>
</dbReference>
<sequence>MMLEIDVRHRQGKFDLTVGLSISDGLTALFGPSGSGKTTLVNLVAGLIRPDRGSIAFNGEIWVDGESRRFVPPHRRRIGYVFQEARLFPHLTVRGNLRYGARFAPRHQPGEDLDRVVDLLRIGPLLDRRPALLSGGEKQRVALGRALMAKPRLLLMDEPLSALDHDLKAAILPDIERMRDEAGIPILYVSHSIEEVTRLATRVVVMDAGRTVAIGRPDEVLAVVPTATGDMKAGSFLHAVVTGHSPDEGLTFAESRAGPLFLRATDIPVGAHIRAFVPTSEVMLATVRPEGISTLNRLEGTVETVNEAGSAVMVAIDCNGERVLAEITRRSATSLGLVEGMPVHLLFKAVSIAAEGIYRTA</sequence>
<keyword evidence="5" id="KW-0997">Cell inner membrane</keyword>
<keyword evidence="8" id="KW-1278">Translocase</keyword>
<dbReference type="InterPro" id="IPR005116">
    <property type="entry name" value="Transp-assoc_OB_typ1"/>
</dbReference>
<dbReference type="PROSITE" id="PS51866">
    <property type="entry name" value="MOP"/>
    <property type="match status" value="1"/>
</dbReference>
<evidence type="ECO:0000256" key="2">
    <source>
        <dbReference type="ARBA" id="ARBA00022448"/>
    </source>
</evidence>
<dbReference type="GO" id="GO:0016887">
    <property type="term" value="F:ATP hydrolysis activity"/>
    <property type="evidence" value="ECO:0007669"/>
    <property type="project" value="InterPro"/>
</dbReference>
<keyword evidence="6" id="KW-0547">Nucleotide-binding</keyword>
<keyword evidence="4 10" id="KW-0500">Molybdenum</keyword>
<evidence type="ECO:0000256" key="1">
    <source>
        <dbReference type="ARBA" id="ARBA00005417"/>
    </source>
</evidence>
<keyword evidence="3" id="KW-1003">Cell membrane</keyword>
<dbReference type="InterPro" id="IPR050334">
    <property type="entry name" value="Molybdenum_import_ModC"/>
</dbReference>
<keyword evidence="14" id="KW-1185">Reference proteome</keyword>
<dbReference type="Pfam" id="PF03459">
    <property type="entry name" value="TOBE"/>
    <property type="match status" value="1"/>
</dbReference>
<proteinExistence type="inferred from homology"/>
<evidence type="ECO:0000313" key="14">
    <source>
        <dbReference type="Proteomes" id="UP000254764"/>
    </source>
</evidence>
<organism evidence="13 14">
    <name type="scientific">Ciceribacter selenitireducens ATCC BAA-1503</name>
    <dbReference type="NCBI Taxonomy" id="1336235"/>
    <lineage>
        <taxon>Bacteria</taxon>
        <taxon>Pseudomonadati</taxon>
        <taxon>Pseudomonadota</taxon>
        <taxon>Alphaproteobacteria</taxon>
        <taxon>Hyphomicrobiales</taxon>
        <taxon>Rhizobiaceae</taxon>
        <taxon>Ciceribacter</taxon>
    </lineage>
</organism>
<dbReference type="Gene3D" id="3.40.50.300">
    <property type="entry name" value="P-loop containing nucleotide triphosphate hydrolases"/>
    <property type="match status" value="1"/>
</dbReference>
<dbReference type="InterPro" id="IPR017871">
    <property type="entry name" value="ABC_transporter-like_CS"/>
</dbReference>
<dbReference type="GO" id="GO:0005524">
    <property type="term" value="F:ATP binding"/>
    <property type="evidence" value="ECO:0007669"/>
    <property type="project" value="UniProtKB-KW"/>
</dbReference>
<dbReference type="NCBIfam" id="TIGR02142">
    <property type="entry name" value="modC_ABC"/>
    <property type="match status" value="1"/>
</dbReference>
<keyword evidence="2" id="KW-0813">Transport</keyword>
<evidence type="ECO:0000259" key="11">
    <source>
        <dbReference type="PROSITE" id="PS50893"/>
    </source>
</evidence>
<dbReference type="RefSeq" id="WP_115672225.1">
    <property type="nucleotide sequence ID" value="NZ_UEYP01000017.1"/>
</dbReference>
<gene>
    <name evidence="13" type="ORF">RHIZ70_798</name>
</gene>
<evidence type="ECO:0000256" key="4">
    <source>
        <dbReference type="ARBA" id="ARBA00022505"/>
    </source>
</evidence>
<feature type="domain" description="Mop" evidence="12">
    <location>
        <begin position="291"/>
        <end position="356"/>
    </location>
</feature>
<dbReference type="PANTHER" id="PTHR43514">
    <property type="entry name" value="ABC TRANSPORTER I FAMILY MEMBER 10"/>
    <property type="match status" value="1"/>
</dbReference>
<evidence type="ECO:0000313" key="13">
    <source>
        <dbReference type="EMBL" id="SSC65090.1"/>
    </source>
</evidence>
<dbReference type="PANTHER" id="PTHR43514:SF4">
    <property type="entry name" value="ABC TRANSPORTER I FAMILY MEMBER 10"/>
    <property type="match status" value="1"/>
</dbReference>
<dbReference type="STRING" id="1336235.GCA_000518785_02589"/>
<keyword evidence="7" id="KW-0067">ATP-binding</keyword>
<dbReference type="InterPro" id="IPR027417">
    <property type="entry name" value="P-loop_NTPase"/>
</dbReference>
<dbReference type="SUPFAM" id="SSF52540">
    <property type="entry name" value="P-loop containing nucleoside triphosphate hydrolases"/>
    <property type="match status" value="1"/>
</dbReference>
<dbReference type="GO" id="GO:0140359">
    <property type="term" value="F:ABC-type transporter activity"/>
    <property type="evidence" value="ECO:0007669"/>
    <property type="project" value="InterPro"/>
</dbReference>
<comment type="similarity">
    <text evidence="1">Belongs to the ABC transporter superfamily.</text>
</comment>
<dbReference type="InterPro" id="IPR011868">
    <property type="entry name" value="ModC_ABC_ATP-bd"/>
</dbReference>
<evidence type="ECO:0000256" key="9">
    <source>
        <dbReference type="ARBA" id="ARBA00023136"/>
    </source>
</evidence>
<accession>A0A376ABR8</accession>
<dbReference type="GO" id="GO:0016020">
    <property type="term" value="C:membrane"/>
    <property type="evidence" value="ECO:0007669"/>
    <property type="project" value="InterPro"/>
</dbReference>
<dbReference type="InterPro" id="IPR004606">
    <property type="entry name" value="Mop_domain"/>
</dbReference>
<evidence type="ECO:0000256" key="6">
    <source>
        <dbReference type="ARBA" id="ARBA00022741"/>
    </source>
</evidence>
<dbReference type="InterPro" id="IPR003439">
    <property type="entry name" value="ABC_transporter-like_ATP-bd"/>
</dbReference>
<dbReference type="PROSITE" id="PS50893">
    <property type="entry name" value="ABC_TRANSPORTER_2"/>
    <property type="match status" value="1"/>
</dbReference>
<evidence type="ECO:0000256" key="5">
    <source>
        <dbReference type="ARBA" id="ARBA00022519"/>
    </source>
</evidence>
<evidence type="ECO:0000256" key="7">
    <source>
        <dbReference type="ARBA" id="ARBA00022840"/>
    </source>
</evidence>
<keyword evidence="9" id="KW-0472">Membrane</keyword>
<protein>
    <recommendedName>
        <fullName evidence="15">Molybdenum import ATP-binding protein ModC</fullName>
    </recommendedName>
</protein>
<name>A0A376ABR8_9HYPH</name>
<dbReference type="InterPro" id="IPR003593">
    <property type="entry name" value="AAA+_ATPase"/>
</dbReference>
<evidence type="ECO:0000256" key="8">
    <source>
        <dbReference type="ARBA" id="ARBA00022967"/>
    </source>
</evidence>
<evidence type="ECO:0000256" key="3">
    <source>
        <dbReference type="ARBA" id="ARBA00022475"/>
    </source>
</evidence>
<evidence type="ECO:0000256" key="10">
    <source>
        <dbReference type="PROSITE-ProRule" id="PRU01213"/>
    </source>
</evidence>
<dbReference type="SMART" id="SM00382">
    <property type="entry name" value="AAA"/>
    <property type="match status" value="1"/>
</dbReference>
<dbReference type="AlphaFoldDB" id="A0A376ABR8"/>
<feature type="domain" description="ABC transporter" evidence="11">
    <location>
        <begin position="2"/>
        <end position="233"/>
    </location>
</feature>
<dbReference type="PROSITE" id="PS00211">
    <property type="entry name" value="ABC_TRANSPORTER_1"/>
    <property type="match status" value="1"/>
</dbReference>
<evidence type="ECO:0000259" key="12">
    <source>
        <dbReference type="PROSITE" id="PS51866"/>
    </source>
</evidence>
<evidence type="ECO:0008006" key="15">
    <source>
        <dbReference type="Google" id="ProtNLM"/>
    </source>
</evidence>
<dbReference type="Pfam" id="PF00005">
    <property type="entry name" value="ABC_tran"/>
    <property type="match status" value="1"/>
</dbReference>
<reference evidence="14" key="1">
    <citation type="submission" date="2018-07" db="EMBL/GenBank/DDBJ databases">
        <authorList>
            <person name="Peiro R."/>
            <person name="Begona"/>
            <person name="Cbmso G."/>
            <person name="Lopez M."/>
            <person name="Gonzalez S."/>
        </authorList>
    </citation>
    <scope>NUCLEOTIDE SEQUENCE [LARGE SCALE GENOMIC DNA]</scope>
</reference>
<dbReference type="EMBL" id="UEYP01000017">
    <property type="protein sequence ID" value="SSC65090.1"/>
    <property type="molecule type" value="Genomic_DNA"/>
</dbReference>